<dbReference type="RefSeq" id="WP_164438794.1">
    <property type="nucleotide sequence ID" value="NZ_JAAGMD010000693.1"/>
</dbReference>
<proteinExistence type="predicted"/>
<evidence type="ECO:0000313" key="3">
    <source>
        <dbReference type="EMBL" id="NEA89209.1"/>
    </source>
</evidence>
<protein>
    <recommendedName>
        <fullName evidence="4">LPXTG cell wall anchor domain-containing protein</fullName>
    </recommendedName>
</protein>
<evidence type="ECO:0008006" key="4">
    <source>
        <dbReference type="Google" id="ProtNLM"/>
    </source>
</evidence>
<dbReference type="AlphaFoldDB" id="A0A6G3R0E3"/>
<keyword evidence="2" id="KW-0732">Signal</keyword>
<evidence type="ECO:0000256" key="1">
    <source>
        <dbReference type="SAM" id="MobiDB-lite"/>
    </source>
</evidence>
<evidence type="ECO:0000256" key="2">
    <source>
        <dbReference type="SAM" id="SignalP"/>
    </source>
</evidence>
<organism evidence="3">
    <name type="scientific">Streptomyces sp. SID14436</name>
    <dbReference type="NCBI Taxonomy" id="2706070"/>
    <lineage>
        <taxon>Bacteria</taxon>
        <taxon>Bacillati</taxon>
        <taxon>Actinomycetota</taxon>
        <taxon>Actinomycetes</taxon>
        <taxon>Kitasatosporales</taxon>
        <taxon>Streptomycetaceae</taxon>
        <taxon>Streptomyces</taxon>
    </lineage>
</organism>
<feature type="region of interest" description="Disordered" evidence="1">
    <location>
        <begin position="214"/>
        <end position="236"/>
    </location>
</feature>
<sequence length="281" mass="27199">MRRTASALTTAALAGTALGVLGVLAPAASASDPRAEISPGSVRPGGTVTVTVTCGPTGGPAPHSLQAASEAFTGGAVTLAKVPGDDAAGPTYEGTATLPDAAHFADAGAPGPGATGEEPEPPGEIPPPDSVPEIPDAEPGAEEPLGAFPEIPDAPLDEFDALSEAPEALSAPGGSGAEWTVHGTCPAAPGGKGTPWSVSFTVTVHPGGTPTRTPAPTATHCPGHHSGPCTASPSPRAVHAGDGGTFSDSVPALAAGGLLIAGALGAAAHRVYRDRNAREDG</sequence>
<name>A0A6G3R0E3_9ACTN</name>
<comment type="caution">
    <text evidence="3">The sequence shown here is derived from an EMBL/GenBank/DDBJ whole genome shotgun (WGS) entry which is preliminary data.</text>
</comment>
<feature type="region of interest" description="Disordered" evidence="1">
    <location>
        <begin position="102"/>
        <end position="154"/>
    </location>
</feature>
<feature type="signal peptide" evidence="2">
    <location>
        <begin position="1"/>
        <end position="30"/>
    </location>
</feature>
<accession>A0A6G3R0E3</accession>
<gene>
    <name evidence="3" type="ORF">G3I53_24975</name>
</gene>
<dbReference type="EMBL" id="JAAGMD010000693">
    <property type="protein sequence ID" value="NEA89209.1"/>
    <property type="molecule type" value="Genomic_DNA"/>
</dbReference>
<feature type="chain" id="PRO_5026133949" description="LPXTG cell wall anchor domain-containing protein" evidence="2">
    <location>
        <begin position="31"/>
        <end position="281"/>
    </location>
</feature>
<reference evidence="3" key="1">
    <citation type="submission" date="2020-01" db="EMBL/GenBank/DDBJ databases">
        <title>Insect and environment-associated Actinomycetes.</title>
        <authorList>
            <person name="Currrie C."/>
            <person name="Chevrette M."/>
            <person name="Carlson C."/>
            <person name="Stubbendieck R."/>
            <person name="Wendt-Pienkowski E."/>
        </authorList>
    </citation>
    <scope>NUCLEOTIDE SEQUENCE</scope>
    <source>
        <strain evidence="3">SID14436</strain>
    </source>
</reference>